<dbReference type="EMBL" id="NBWC01000049">
    <property type="protein sequence ID" value="ORL58710.1"/>
    <property type="molecule type" value="Genomic_DNA"/>
</dbReference>
<evidence type="ECO:0000313" key="4">
    <source>
        <dbReference type="Proteomes" id="UP000516786"/>
    </source>
</evidence>
<keyword evidence="2" id="KW-0614">Plasmid</keyword>
<reference evidence="1 3" key="1">
    <citation type="submission" date="2017-04" db="EMBL/GenBank/DDBJ databases">
        <title>Presence of VIM-2 positive Pseudomonas species in chickens and their surrounding environment.</title>
        <authorList>
            <person name="Zhang R."/>
        </authorList>
    </citation>
    <scope>NUCLEOTIDE SEQUENCE [LARGE SCALE GENOMIC DNA]</scope>
    <source>
        <strain evidence="1 3">DZ-C18</strain>
    </source>
</reference>
<evidence type="ECO:0000313" key="1">
    <source>
        <dbReference type="EMBL" id="ORL58710.1"/>
    </source>
</evidence>
<geneLocation type="plasmid" evidence="2 4">
    <name>pZXPA-20-602k</name>
</geneLocation>
<protein>
    <submittedName>
        <fullName evidence="1">Uncharacterized protein</fullName>
    </submittedName>
</protein>
<dbReference type="EMBL" id="CP061724">
    <property type="protein sequence ID" value="QOD01396.1"/>
    <property type="molecule type" value="Genomic_DNA"/>
</dbReference>
<dbReference type="Proteomes" id="UP000516786">
    <property type="component" value="Plasmid pZXPA-20-602k"/>
</dbReference>
<proteinExistence type="predicted"/>
<evidence type="ECO:0000313" key="2">
    <source>
        <dbReference type="EMBL" id="QOD01396.1"/>
    </source>
</evidence>
<dbReference type="Proteomes" id="UP000193675">
    <property type="component" value="Unassembled WGS sequence"/>
</dbReference>
<evidence type="ECO:0000313" key="3">
    <source>
        <dbReference type="Proteomes" id="UP000193675"/>
    </source>
</evidence>
<accession>A0A1X0ZML3</accession>
<gene>
    <name evidence="1" type="ORF">B7H17_24575</name>
    <name evidence="2" type="ORF">ID616_32930</name>
</gene>
<name>A0A1X0ZML3_PSEPU</name>
<dbReference type="RefSeq" id="WP_084859119.1">
    <property type="nucleotide sequence ID" value="NZ_CP061724.1"/>
</dbReference>
<dbReference type="AlphaFoldDB" id="A0A1X0ZML3"/>
<reference evidence="2 4" key="2">
    <citation type="submission" date="2020-09" db="EMBL/GenBank/DDBJ databases">
        <title>Co-existence of a novel multidrug-resistance efflux pump with carbapenem resistance gene blaVIM-2 in one megaplasmid in Pseudomonas putida.</title>
        <authorList>
            <person name="Peng K."/>
            <person name="Li R."/>
        </authorList>
    </citation>
    <scope>NUCLEOTIDE SEQUENCE [LARGE SCALE GENOMIC DNA]</scope>
    <source>
        <strain evidence="2 4">ZXPA-20</strain>
        <plasmid evidence="2 4">pZXPA-20-602k</plasmid>
    </source>
</reference>
<organism evidence="1 3">
    <name type="scientific">Pseudomonas putida</name>
    <name type="common">Arthrobacter siderocapsulatus</name>
    <dbReference type="NCBI Taxonomy" id="303"/>
    <lineage>
        <taxon>Bacteria</taxon>
        <taxon>Pseudomonadati</taxon>
        <taxon>Pseudomonadota</taxon>
        <taxon>Gammaproteobacteria</taxon>
        <taxon>Pseudomonadales</taxon>
        <taxon>Pseudomonadaceae</taxon>
        <taxon>Pseudomonas</taxon>
    </lineage>
</organism>
<sequence length="210" mass="22871">MEHAQPVLNLNQAFHSYQALGVIRNLRPRARVCLQGHKNQIAKIILLADYQTTYWDPLLASAYAVAATFVLDGVCARTYQAIVASAIRQHGASTPARGQRAEMQALCNLIALDRSVCIQSDEAIVDHLSGCSTAFGFLGAALNSIKGRSLYSGHETVAGMKGAYTPDQISALVRETLAEGMTTFTYERLAQEASVGEHENWRYEKLKAAA</sequence>